<dbReference type="InterPro" id="IPR016181">
    <property type="entry name" value="Acyl_CoA_acyltransferase"/>
</dbReference>
<comment type="caution">
    <text evidence="2">The sequence shown here is derived from an EMBL/GenBank/DDBJ whole genome shotgun (WGS) entry which is preliminary data.</text>
</comment>
<evidence type="ECO:0000259" key="1">
    <source>
        <dbReference type="Pfam" id="PF13480"/>
    </source>
</evidence>
<dbReference type="OrthoDB" id="1113003at2"/>
<dbReference type="STRING" id="354355.SAMN05660816_05092"/>
<evidence type="ECO:0000313" key="2">
    <source>
        <dbReference type="EMBL" id="OQP53781.1"/>
    </source>
</evidence>
<dbReference type="InterPro" id="IPR038740">
    <property type="entry name" value="BioF2-like_GNAT_dom"/>
</dbReference>
<reference evidence="3" key="1">
    <citation type="submission" date="2016-04" db="EMBL/GenBank/DDBJ databases">
        <authorList>
            <person name="Chen L."/>
            <person name="Zhuang W."/>
            <person name="Wang G."/>
        </authorList>
    </citation>
    <scope>NUCLEOTIDE SEQUENCE [LARGE SCALE GENOMIC DNA]</scope>
    <source>
        <strain evidence="3">17621</strain>
    </source>
</reference>
<sequence length="308" mass="35278">MLQSNLQYLNRNQVDPVKWDQCIQNAPNGVIYAFSWYLDHMAPDWSALVLGDYEVVMPLPVRKKWGITYVYRPGLIAALGVFGQSLTANLVSQFIQAIPASIKLIDTCLNAGNIFSQPPEFTRLHNNFILSLQPTYEQLYNAYRDNIKRNIKRAQKLNNRYAADVPVEEVVRLARLQPHRTSHLTEADYDNFTRLYHFLYAQKKAIACGVYTAADELVASCVYFFSHNRAYYIFVGNHPNGRTQGASHFLIDRFIHDYAGTGLLLDFEGGDFSNLAFFYSSFGSQLELYPGLYVNRLPWYVKLISGKK</sequence>
<proteinExistence type="predicted"/>
<dbReference type="Gene3D" id="3.40.630.30">
    <property type="match status" value="1"/>
</dbReference>
<protein>
    <recommendedName>
        <fullName evidence="1">BioF2-like acetyltransferase domain-containing protein</fullName>
    </recommendedName>
</protein>
<dbReference type="EMBL" id="LVXG01000005">
    <property type="protein sequence ID" value="OQP53781.1"/>
    <property type="molecule type" value="Genomic_DNA"/>
</dbReference>
<evidence type="ECO:0000313" key="3">
    <source>
        <dbReference type="Proteomes" id="UP000192610"/>
    </source>
</evidence>
<dbReference type="RefSeq" id="WP_081197685.1">
    <property type="nucleotide sequence ID" value="NZ_FOCZ01000011.1"/>
</dbReference>
<dbReference type="Pfam" id="PF13480">
    <property type="entry name" value="Acetyltransf_6"/>
    <property type="match status" value="1"/>
</dbReference>
<dbReference type="AlphaFoldDB" id="A0A1V9F6A5"/>
<dbReference type="SUPFAM" id="SSF55729">
    <property type="entry name" value="Acyl-CoA N-acyltransferases (Nat)"/>
    <property type="match status" value="1"/>
</dbReference>
<name>A0A1V9F6A5_9BACT</name>
<gene>
    <name evidence="2" type="ORF">A4H97_23080</name>
</gene>
<keyword evidence="3" id="KW-1185">Reference proteome</keyword>
<accession>A0A1V9F6A5</accession>
<organism evidence="2 3">
    <name type="scientific">Niastella yeongjuensis</name>
    <dbReference type="NCBI Taxonomy" id="354355"/>
    <lineage>
        <taxon>Bacteria</taxon>
        <taxon>Pseudomonadati</taxon>
        <taxon>Bacteroidota</taxon>
        <taxon>Chitinophagia</taxon>
        <taxon>Chitinophagales</taxon>
        <taxon>Chitinophagaceae</taxon>
        <taxon>Niastella</taxon>
    </lineage>
</organism>
<feature type="domain" description="BioF2-like acetyltransferase" evidence="1">
    <location>
        <begin position="143"/>
        <end position="271"/>
    </location>
</feature>
<dbReference type="Proteomes" id="UP000192610">
    <property type="component" value="Unassembled WGS sequence"/>
</dbReference>